<dbReference type="AlphaFoldDB" id="A0A1A9RVV6"/>
<accession>A0A1A9RVV6</accession>
<dbReference type="Proteomes" id="UP000077885">
    <property type="component" value="Unassembled WGS sequence"/>
</dbReference>
<dbReference type="RefSeq" id="WP_067595299.1">
    <property type="nucleotide sequence ID" value="NZ_LXSL01000033.1"/>
</dbReference>
<dbReference type="Gene3D" id="2.10.10.20">
    <property type="entry name" value="Carbohydrate-binding module superfamily 5/12"/>
    <property type="match status" value="1"/>
</dbReference>
<comment type="caution">
    <text evidence="1">The sequence shown here is derived from an EMBL/GenBank/DDBJ whole genome shotgun (WGS) entry which is preliminary data.</text>
</comment>
<organism evidence="1 2">
    <name type="scientific">Eikenella longinqua</name>
    <dbReference type="NCBI Taxonomy" id="1795827"/>
    <lineage>
        <taxon>Bacteria</taxon>
        <taxon>Pseudomonadati</taxon>
        <taxon>Pseudomonadota</taxon>
        <taxon>Betaproteobacteria</taxon>
        <taxon>Neisseriales</taxon>
        <taxon>Neisseriaceae</taxon>
        <taxon>Eikenella</taxon>
    </lineage>
</organism>
<dbReference type="EMBL" id="LXSL01000033">
    <property type="protein sequence ID" value="OAM25894.1"/>
    <property type="molecule type" value="Genomic_DNA"/>
</dbReference>
<gene>
    <name evidence="1" type="ORF">A7P95_10855</name>
</gene>
<dbReference type="OrthoDB" id="8613813at2"/>
<sequence length="420" mass="44978">MAQPNRYEPQVGFAEQTRNNVPGRSPINAGALDAELSGISQSINGIVGNLELIQRDDGSLKDATVHLHALGETVLNLMGGFNLRGEWQAGESYADKDIVDYQGHLFVCMRANQDAAFTPANWHRFGEKGAELHQVLRQVAHMQAQVQEEGRKALQAAAQTQQAAAQVSTQAGVVAQLATQAEASARAAKASADAAEQSRVAAEAAAASADGAVNSVSGKLAAKLDTSVFEEFKSKAVTQEELEEKVGAAQSQVPGKIELLPFPADALPKRWYHANGDKYHKDSLQGKALLSLPEAYRTAFKIAVSGDEVNLPNLYHGDGRGYFFRASKTLGEVQGDAIRNVRGRTGYGNRASSYNPRQDYTQPPFVLEGLPDGARQPLIVQATTGVVKTFEVFDLSSAVPTANENRPLNIGLTPAIYLGV</sequence>
<evidence type="ECO:0000313" key="1">
    <source>
        <dbReference type="EMBL" id="OAM25894.1"/>
    </source>
</evidence>
<dbReference type="STRING" id="1795827.A7P95_10855"/>
<protein>
    <submittedName>
        <fullName evidence="1">Uncharacterized protein</fullName>
    </submittedName>
</protein>
<keyword evidence="2" id="KW-1185">Reference proteome</keyword>
<evidence type="ECO:0000313" key="2">
    <source>
        <dbReference type="Proteomes" id="UP000077885"/>
    </source>
</evidence>
<reference evidence="2" key="1">
    <citation type="submission" date="2016-05" db="EMBL/GenBank/DDBJ databases">
        <title>Draft genome of Corynebacterium afermentans subsp. afermentans LCDC 88199T.</title>
        <authorList>
            <person name="Bernier A.-M."/>
            <person name="Bernard K."/>
        </authorList>
    </citation>
    <scope>NUCLEOTIDE SEQUENCE [LARGE SCALE GENOMIC DNA]</scope>
    <source>
        <strain evidence="2">NML02-A-017</strain>
    </source>
</reference>
<proteinExistence type="predicted"/>
<name>A0A1A9RVV6_9NEIS</name>